<feature type="transmembrane region" description="Helical" evidence="10">
    <location>
        <begin position="55"/>
        <end position="76"/>
    </location>
</feature>
<dbReference type="GO" id="GO:0042910">
    <property type="term" value="F:xenobiotic transmembrane transporter activity"/>
    <property type="evidence" value="ECO:0007669"/>
    <property type="project" value="InterPro"/>
</dbReference>
<keyword evidence="4" id="KW-1003">Cell membrane</keyword>
<feature type="transmembrane region" description="Helical" evidence="10">
    <location>
        <begin position="389"/>
        <end position="412"/>
    </location>
</feature>
<accession>A0A1D7TGY7</accession>
<protein>
    <recommendedName>
        <fullName evidence="9">Multidrug-efflux transporter</fullName>
    </recommendedName>
</protein>
<dbReference type="KEGG" id="shal:SHALO_0492"/>
<dbReference type="GO" id="GO:0015297">
    <property type="term" value="F:antiporter activity"/>
    <property type="evidence" value="ECO:0007669"/>
    <property type="project" value="UniProtKB-KW"/>
</dbReference>
<dbReference type="PANTHER" id="PTHR43298">
    <property type="entry name" value="MULTIDRUG RESISTANCE PROTEIN NORM-RELATED"/>
    <property type="match status" value="1"/>
</dbReference>
<reference evidence="12" key="1">
    <citation type="submission" date="2016-08" db="EMBL/GenBank/DDBJ databases">
        <title>Complete genome sequence of the organohalide-respiring Epsilonproteobacterium Sulfurospirillum halorespirans.</title>
        <authorList>
            <person name="Goris T."/>
            <person name="Zimmermann J."/>
            <person name="Schenz B."/>
            <person name="Lemos M."/>
            <person name="Hackermueller J."/>
            <person name="Diekert G."/>
        </authorList>
    </citation>
    <scope>NUCLEOTIDE SEQUENCE [LARGE SCALE GENOMIC DNA]</scope>
    <source>
        <strain>DSM 13726</strain>
        <strain evidence="12">PCE-M2</strain>
    </source>
</reference>
<dbReference type="PATRIC" id="fig|1193502.14.peg.502"/>
<evidence type="ECO:0000256" key="6">
    <source>
        <dbReference type="ARBA" id="ARBA00022989"/>
    </source>
</evidence>
<keyword evidence="2" id="KW-0813">Transport</keyword>
<proteinExistence type="predicted"/>
<dbReference type="NCBIfam" id="TIGR00797">
    <property type="entry name" value="matE"/>
    <property type="match status" value="1"/>
</dbReference>
<keyword evidence="3" id="KW-0050">Antiport</keyword>
<gene>
    <name evidence="11" type="ORF">SHALO_0492</name>
</gene>
<dbReference type="PIRSF" id="PIRSF006603">
    <property type="entry name" value="DinF"/>
    <property type="match status" value="1"/>
</dbReference>
<evidence type="ECO:0000256" key="2">
    <source>
        <dbReference type="ARBA" id="ARBA00022448"/>
    </source>
</evidence>
<organism evidence="11 12">
    <name type="scientific">Sulfurospirillum halorespirans DSM 13726</name>
    <dbReference type="NCBI Taxonomy" id="1193502"/>
    <lineage>
        <taxon>Bacteria</taxon>
        <taxon>Pseudomonadati</taxon>
        <taxon>Campylobacterota</taxon>
        <taxon>Epsilonproteobacteria</taxon>
        <taxon>Campylobacterales</taxon>
        <taxon>Sulfurospirillaceae</taxon>
        <taxon>Sulfurospirillum</taxon>
    </lineage>
</organism>
<dbReference type="InterPro" id="IPR050222">
    <property type="entry name" value="MATE_MdtK"/>
</dbReference>
<evidence type="ECO:0000256" key="5">
    <source>
        <dbReference type="ARBA" id="ARBA00022692"/>
    </source>
</evidence>
<feature type="transmembrane region" description="Helical" evidence="10">
    <location>
        <begin position="96"/>
        <end position="121"/>
    </location>
</feature>
<evidence type="ECO:0000256" key="7">
    <source>
        <dbReference type="ARBA" id="ARBA00023065"/>
    </source>
</evidence>
<evidence type="ECO:0000256" key="1">
    <source>
        <dbReference type="ARBA" id="ARBA00004651"/>
    </source>
</evidence>
<feature type="transmembrane region" description="Helical" evidence="10">
    <location>
        <begin position="192"/>
        <end position="214"/>
    </location>
</feature>
<dbReference type="PANTHER" id="PTHR43298:SF2">
    <property type="entry name" value="FMN_FAD EXPORTER YEEO-RELATED"/>
    <property type="match status" value="1"/>
</dbReference>
<evidence type="ECO:0000256" key="10">
    <source>
        <dbReference type="SAM" id="Phobius"/>
    </source>
</evidence>
<dbReference type="InterPro" id="IPR048279">
    <property type="entry name" value="MdtK-like"/>
</dbReference>
<dbReference type="AlphaFoldDB" id="A0A1D7TGY7"/>
<comment type="subcellular location">
    <subcellularLocation>
        <location evidence="1">Cell membrane</location>
        <topology evidence="1">Multi-pass membrane protein</topology>
    </subcellularLocation>
</comment>
<dbReference type="Proteomes" id="UP000094609">
    <property type="component" value="Chromosome"/>
</dbReference>
<keyword evidence="5 10" id="KW-0812">Transmembrane</keyword>
<evidence type="ECO:0000256" key="4">
    <source>
        <dbReference type="ARBA" id="ARBA00022475"/>
    </source>
</evidence>
<feature type="transmembrane region" description="Helical" evidence="10">
    <location>
        <begin position="418"/>
        <end position="439"/>
    </location>
</feature>
<evidence type="ECO:0000256" key="3">
    <source>
        <dbReference type="ARBA" id="ARBA00022449"/>
    </source>
</evidence>
<dbReference type="GO" id="GO:0006811">
    <property type="term" value="P:monoatomic ion transport"/>
    <property type="evidence" value="ECO:0007669"/>
    <property type="project" value="UniProtKB-KW"/>
</dbReference>
<feature type="transmembrane region" description="Helical" evidence="10">
    <location>
        <begin position="13"/>
        <end position="35"/>
    </location>
</feature>
<dbReference type="STRING" id="1193502.SHALO_0492"/>
<dbReference type="EMBL" id="CP017111">
    <property type="protein sequence ID" value="AOO64282.1"/>
    <property type="molecule type" value="Genomic_DNA"/>
</dbReference>
<evidence type="ECO:0000313" key="11">
    <source>
        <dbReference type="EMBL" id="AOO64282.1"/>
    </source>
</evidence>
<name>A0A1D7TGY7_9BACT</name>
<sequence>MDSTSLTHKPIPLLLRQLAIPSSLGMLFNTLYNIVDTYYAGLISTEALAALSASSFLFFFIIGMAYGGTSALTALIGHAYGKQHFFLASIIAKKGVALVVTVGIFLGLLGFCFASELLTWIGTEERYHALALSYIEVILLGTSFFFANFALNSVLYATGDTKSYRNTLIFGFFANIAFNPLFIYGWGFIPAMGIGGIAFATVLVQVINAGYLLYKSLKTGLIGFTCKAHFYPDRRIYKTFFTQAMPPGLNMLMMSFGSLIALHFVTLYGYQAVAGYGIGFRVEQLMLLPSLGISSAVLSLVSNNMGAGKFERVRQTLFYALVYGYTLSFIGMGVLWFSGEWLVSQFDPSVEVIRSGTTYIYVMLFLFFGYVTHFSCVATLQGIKKPAMIFYVGFFRQILAPSIVFTLCVNYWELSFVWMWIGLGGIVYSSALFLLVYTYRQLPHRPIARA</sequence>
<dbReference type="Pfam" id="PF01554">
    <property type="entry name" value="MatE"/>
    <property type="match status" value="2"/>
</dbReference>
<feature type="transmembrane region" description="Helical" evidence="10">
    <location>
        <begin position="251"/>
        <end position="273"/>
    </location>
</feature>
<keyword evidence="8 10" id="KW-0472">Membrane</keyword>
<keyword evidence="6 10" id="KW-1133">Transmembrane helix</keyword>
<dbReference type="GO" id="GO:0005886">
    <property type="term" value="C:plasma membrane"/>
    <property type="evidence" value="ECO:0007669"/>
    <property type="project" value="UniProtKB-SubCell"/>
</dbReference>
<feature type="transmembrane region" description="Helical" evidence="10">
    <location>
        <begin position="133"/>
        <end position="155"/>
    </location>
</feature>
<evidence type="ECO:0000256" key="8">
    <source>
        <dbReference type="ARBA" id="ARBA00023136"/>
    </source>
</evidence>
<keyword evidence="7" id="KW-0406">Ion transport</keyword>
<keyword evidence="12" id="KW-1185">Reference proteome</keyword>
<dbReference type="InterPro" id="IPR002528">
    <property type="entry name" value="MATE_fam"/>
</dbReference>
<feature type="transmembrane region" description="Helical" evidence="10">
    <location>
        <begin position="358"/>
        <end position="377"/>
    </location>
</feature>
<feature type="transmembrane region" description="Helical" evidence="10">
    <location>
        <begin position="167"/>
        <end position="186"/>
    </location>
</feature>
<evidence type="ECO:0000256" key="9">
    <source>
        <dbReference type="ARBA" id="ARBA00031636"/>
    </source>
</evidence>
<evidence type="ECO:0000313" key="12">
    <source>
        <dbReference type="Proteomes" id="UP000094609"/>
    </source>
</evidence>
<feature type="transmembrane region" description="Helical" evidence="10">
    <location>
        <begin position="285"/>
        <end position="305"/>
    </location>
</feature>
<feature type="transmembrane region" description="Helical" evidence="10">
    <location>
        <begin position="317"/>
        <end position="338"/>
    </location>
</feature>
<dbReference type="RefSeq" id="WP_069477228.1">
    <property type="nucleotide sequence ID" value="NZ_CP017111.1"/>
</dbReference>